<dbReference type="OrthoDB" id="2082164at2"/>
<evidence type="ECO:0000256" key="1">
    <source>
        <dbReference type="SAM" id="Phobius"/>
    </source>
</evidence>
<proteinExistence type="predicted"/>
<protein>
    <submittedName>
        <fullName evidence="2">Uncharacterized protein</fullName>
    </submittedName>
</protein>
<reference evidence="2 3" key="1">
    <citation type="submission" date="2018-09" db="EMBL/GenBank/DDBJ databases">
        <title>Cohnella cavernae sp. nov., isolated from a karst cave.</title>
        <authorList>
            <person name="Zhu H."/>
        </authorList>
    </citation>
    <scope>NUCLEOTIDE SEQUENCE [LARGE SCALE GENOMIC DNA]</scope>
    <source>
        <strain evidence="2 3">K2E09-144</strain>
    </source>
</reference>
<dbReference type="Proteomes" id="UP000266340">
    <property type="component" value="Unassembled WGS sequence"/>
</dbReference>
<keyword evidence="1" id="KW-1133">Transmembrane helix</keyword>
<dbReference type="RefSeq" id="WP_119150433.1">
    <property type="nucleotide sequence ID" value="NZ_JBHSOV010000048.1"/>
</dbReference>
<sequence length="393" mass="46370">MSFFFNESVVINNPLRIFFLCGSNFVKNPQQVILNDEKYLIKDKRIVLQKFLESTYVGKNFRSIILEDKFMFSDNSRRHLNYNDINLKSLKSIELLTSLFSDFVLIIHESYSTAAEIGMFSTVESINEKLIILTPNEYSIDEDYFSGFMRLAYQNPIYSKHNIKRIQYNPGTYQFHISKYSRKFHTFFIENEIKGMLANSLSSCFNVLCEKNISFRNKANIYDRPSNYYQLVESSKIQVNLDSNDLLAYLISLFNVDQLRREFILNVDMTCLNVDSTSNRRKLLFKEGTRIVGKQFKDVIFNTLKVQIPNIETKFGPIEKIDRFIDFNVRNQVVNLYESISYFLYILFALSYININGDNTRFSISNTFEPVYREYKGLLHESNSTTKKIWRKR</sequence>
<gene>
    <name evidence="2" type="ORF">D3H35_16945</name>
</gene>
<evidence type="ECO:0000313" key="2">
    <source>
        <dbReference type="EMBL" id="RIE02395.1"/>
    </source>
</evidence>
<accession>A0A398CJ78</accession>
<name>A0A398CJ78_9BACL</name>
<feature type="transmembrane region" description="Helical" evidence="1">
    <location>
        <begin position="336"/>
        <end position="355"/>
    </location>
</feature>
<organism evidence="2 3">
    <name type="scientific">Cohnella faecalis</name>
    <dbReference type="NCBI Taxonomy" id="2315694"/>
    <lineage>
        <taxon>Bacteria</taxon>
        <taxon>Bacillati</taxon>
        <taxon>Bacillota</taxon>
        <taxon>Bacilli</taxon>
        <taxon>Bacillales</taxon>
        <taxon>Paenibacillaceae</taxon>
        <taxon>Cohnella</taxon>
    </lineage>
</organism>
<keyword evidence="1" id="KW-0472">Membrane</keyword>
<dbReference type="AlphaFoldDB" id="A0A398CJ78"/>
<keyword evidence="3" id="KW-1185">Reference proteome</keyword>
<evidence type="ECO:0000313" key="3">
    <source>
        <dbReference type="Proteomes" id="UP000266340"/>
    </source>
</evidence>
<dbReference type="EMBL" id="QXJM01000039">
    <property type="protein sequence ID" value="RIE02395.1"/>
    <property type="molecule type" value="Genomic_DNA"/>
</dbReference>
<comment type="caution">
    <text evidence="2">The sequence shown here is derived from an EMBL/GenBank/DDBJ whole genome shotgun (WGS) entry which is preliminary data.</text>
</comment>
<keyword evidence="1" id="KW-0812">Transmembrane</keyword>